<proteinExistence type="predicted"/>
<comment type="caution">
    <text evidence="2">The sequence shown here is derived from an EMBL/GenBank/DDBJ whole genome shotgun (WGS) entry which is preliminary data.</text>
</comment>
<accession>A0A511MT48</accession>
<organism evidence="2 3">
    <name type="scientific">Nocardia ninae NBRC 108245</name>
    <dbReference type="NCBI Taxonomy" id="1210091"/>
    <lineage>
        <taxon>Bacteria</taxon>
        <taxon>Bacillati</taxon>
        <taxon>Actinomycetota</taxon>
        <taxon>Actinomycetes</taxon>
        <taxon>Mycobacteriales</taxon>
        <taxon>Nocardiaceae</taxon>
        <taxon>Nocardia</taxon>
    </lineage>
</organism>
<gene>
    <name evidence="2" type="ORF">NN4_78760</name>
</gene>
<feature type="transmembrane region" description="Helical" evidence="1">
    <location>
        <begin position="95"/>
        <end position="116"/>
    </location>
</feature>
<evidence type="ECO:0000313" key="2">
    <source>
        <dbReference type="EMBL" id="GEM43357.1"/>
    </source>
</evidence>
<dbReference type="Proteomes" id="UP000321424">
    <property type="component" value="Unassembled WGS sequence"/>
</dbReference>
<keyword evidence="1" id="KW-0812">Transmembrane</keyword>
<sequence length="117" mass="11928">MATITAGMRTSNRADVVVTANVRDETCGQPRPDATSCASSSATVGVDIQARLADNHATLVLIICLGVAFAIIAGLLAGIIVRFDGATMARAIMKGAYAAAFTLTVATGVITLLTLMS</sequence>
<dbReference type="EMBL" id="BJXA01000094">
    <property type="protein sequence ID" value="GEM43357.1"/>
    <property type="molecule type" value="Genomic_DNA"/>
</dbReference>
<evidence type="ECO:0000313" key="3">
    <source>
        <dbReference type="Proteomes" id="UP000321424"/>
    </source>
</evidence>
<keyword evidence="1" id="KW-0472">Membrane</keyword>
<feature type="transmembrane region" description="Helical" evidence="1">
    <location>
        <begin position="59"/>
        <end position="83"/>
    </location>
</feature>
<keyword evidence="1" id="KW-1133">Transmembrane helix</keyword>
<protein>
    <submittedName>
        <fullName evidence="2">Uncharacterized protein</fullName>
    </submittedName>
</protein>
<dbReference type="AlphaFoldDB" id="A0A511MT48"/>
<evidence type="ECO:0000256" key="1">
    <source>
        <dbReference type="SAM" id="Phobius"/>
    </source>
</evidence>
<reference evidence="2 3" key="1">
    <citation type="submission" date="2019-07" db="EMBL/GenBank/DDBJ databases">
        <title>Whole genome shotgun sequence of Nocardia ninae NBRC 108245.</title>
        <authorList>
            <person name="Hosoyama A."/>
            <person name="Uohara A."/>
            <person name="Ohji S."/>
            <person name="Ichikawa N."/>
        </authorList>
    </citation>
    <scope>NUCLEOTIDE SEQUENCE [LARGE SCALE GENOMIC DNA]</scope>
    <source>
        <strain evidence="2 3">NBRC 108245</strain>
    </source>
</reference>
<name>A0A511MT48_9NOCA</name>
<keyword evidence="3" id="KW-1185">Reference proteome</keyword>